<dbReference type="Pfam" id="PF03562">
    <property type="entry name" value="MltA"/>
    <property type="match status" value="1"/>
</dbReference>
<dbReference type="PANTHER" id="PTHR30124">
    <property type="entry name" value="MEMBRANE-BOUND LYTIC MUREIN TRANSGLYCOSYLASE A"/>
    <property type="match status" value="1"/>
</dbReference>
<evidence type="ECO:0000256" key="5">
    <source>
        <dbReference type="ARBA" id="ARBA00030918"/>
    </source>
</evidence>
<evidence type="ECO:0000256" key="3">
    <source>
        <dbReference type="ARBA" id="ARBA00023239"/>
    </source>
</evidence>
<name>A0A3N1MAP8_9PROT</name>
<evidence type="ECO:0000256" key="2">
    <source>
        <dbReference type="ARBA" id="ARBA00012587"/>
    </source>
</evidence>
<dbReference type="Gene3D" id="2.40.40.10">
    <property type="entry name" value="RlpA-like domain"/>
    <property type="match status" value="2"/>
</dbReference>
<dbReference type="SMART" id="SM00925">
    <property type="entry name" value="MltA"/>
    <property type="match status" value="1"/>
</dbReference>
<keyword evidence="3" id="KW-0456">Lyase</keyword>
<protein>
    <recommendedName>
        <fullName evidence="2">peptidoglycan lytic exotransglycosylase</fullName>
        <ecNumber evidence="2">4.2.2.n1</ecNumber>
    </recommendedName>
    <alternativeName>
        <fullName evidence="5">Murein hydrolase A</fullName>
    </alternativeName>
</protein>
<dbReference type="PROSITE" id="PS51257">
    <property type="entry name" value="PROKAR_LIPOPROTEIN"/>
    <property type="match status" value="1"/>
</dbReference>
<dbReference type="OrthoDB" id="9783686at2"/>
<dbReference type="Gene3D" id="2.40.240.50">
    <property type="entry name" value="Barwin-like endoglucanases"/>
    <property type="match status" value="1"/>
</dbReference>
<dbReference type="PANTHER" id="PTHR30124:SF0">
    <property type="entry name" value="MEMBRANE-BOUND LYTIC MUREIN TRANSGLYCOSYLASE A"/>
    <property type="match status" value="1"/>
</dbReference>
<dbReference type="RefSeq" id="WP_123689174.1">
    <property type="nucleotide sequence ID" value="NZ_AP019700.1"/>
</dbReference>
<evidence type="ECO:0000313" key="8">
    <source>
        <dbReference type="Proteomes" id="UP000278222"/>
    </source>
</evidence>
<evidence type="ECO:0000259" key="6">
    <source>
        <dbReference type="SMART" id="SM00925"/>
    </source>
</evidence>
<dbReference type="InterPro" id="IPR010611">
    <property type="entry name" value="3D_dom"/>
</dbReference>
<feature type="domain" description="Lytic transglycosylase MltA" evidence="6">
    <location>
        <begin position="142"/>
        <end position="273"/>
    </location>
</feature>
<organism evidence="7 8">
    <name type="scientific">Stella humosa</name>
    <dbReference type="NCBI Taxonomy" id="94"/>
    <lineage>
        <taxon>Bacteria</taxon>
        <taxon>Pseudomonadati</taxon>
        <taxon>Pseudomonadota</taxon>
        <taxon>Alphaproteobacteria</taxon>
        <taxon>Rhodospirillales</taxon>
        <taxon>Stellaceae</taxon>
        <taxon>Stella</taxon>
    </lineage>
</organism>
<gene>
    <name evidence="7" type="ORF">EDC65_1618</name>
</gene>
<sequence>MAAWGRQWLAAGLVTMLAACGTSSTGGLGDGTTTRGGRTIASDGTPIDPAFVQIPGWASDDTVGAVAAFRASCGRLLRQPTAYALGPDGIAGRVSDWADPCRAAEAVEPGPAAARRFFERWFVPVALGGGETGLFTGYYEPELRGSWARTAKFDTPLYRLPPKGRQMPTRAQIQAGALANKGLELLWVDDPVDAFFLEIQGSGRVRMTDGSVVGVEYAGQNGHPYFPVGRALVQWGELDQQAVSMASIREWMRRNPTRMRQLKATNNSHIFFRLRAEVGARGAMGVPLTSGRSLAVDPKAVPLGVPVFIDLAEAPTNDGTIRRLVVAQDTGGAIKGGVRGDLFWGVGEDAGHYAGAMRARGRAWILVPRKRTAGVAAVR</sequence>
<dbReference type="SUPFAM" id="SSF50685">
    <property type="entry name" value="Barwin-like endoglucanases"/>
    <property type="match status" value="1"/>
</dbReference>
<keyword evidence="8" id="KW-1185">Reference proteome</keyword>
<dbReference type="InterPro" id="IPR005300">
    <property type="entry name" value="MltA_B"/>
</dbReference>
<dbReference type="GO" id="GO:0071555">
    <property type="term" value="P:cell wall organization"/>
    <property type="evidence" value="ECO:0007669"/>
    <property type="project" value="UniProtKB-KW"/>
</dbReference>
<dbReference type="AlphaFoldDB" id="A0A3N1MAP8"/>
<evidence type="ECO:0000313" key="7">
    <source>
        <dbReference type="EMBL" id="ROP99829.1"/>
    </source>
</evidence>
<keyword evidence="4" id="KW-0961">Cell wall biogenesis/degradation</keyword>
<comment type="catalytic activity">
    <reaction evidence="1">
        <text>Exolytic cleavage of the (1-&gt;4)-beta-glycosidic linkage between N-acetylmuramic acid (MurNAc) and N-acetylglucosamine (GlcNAc) residues in peptidoglycan, from either the reducing or the non-reducing ends of the peptidoglycan chains, with concomitant formation of a 1,6-anhydrobond in the MurNAc residue.</text>
        <dbReference type="EC" id="4.2.2.n1"/>
    </reaction>
</comment>
<dbReference type="EC" id="4.2.2.n1" evidence="2"/>
<dbReference type="EMBL" id="RJKX01000013">
    <property type="protein sequence ID" value="ROP99829.1"/>
    <property type="molecule type" value="Genomic_DNA"/>
</dbReference>
<dbReference type="GO" id="GO:0009254">
    <property type="term" value="P:peptidoglycan turnover"/>
    <property type="evidence" value="ECO:0007669"/>
    <property type="project" value="InterPro"/>
</dbReference>
<evidence type="ECO:0000256" key="1">
    <source>
        <dbReference type="ARBA" id="ARBA00001420"/>
    </source>
</evidence>
<dbReference type="GO" id="GO:0008933">
    <property type="term" value="F:peptidoglycan lytic transglycosylase activity"/>
    <property type="evidence" value="ECO:0007669"/>
    <property type="project" value="TreeGrafter"/>
</dbReference>
<accession>A0A3N1MAP8</accession>
<dbReference type="GO" id="GO:0019867">
    <property type="term" value="C:outer membrane"/>
    <property type="evidence" value="ECO:0007669"/>
    <property type="project" value="InterPro"/>
</dbReference>
<evidence type="ECO:0000256" key="4">
    <source>
        <dbReference type="ARBA" id="ARBA00023316"/>
    </source>
</evidence>
<dbReference type="GO" id="GO:0009253">
    <property type="term" value="P:peptidoglycan catabolic process"/>
    <property type="evidence" value="ECO:0007669"/>
    <property type="project" value="TreeGrafter"/>
</dbReference>
<proteinExistence type="predicted"/>
<dbReference type="CDD" id="cd14485">
    <property type="entry name" value="mltA_like_LT_A"/>
    <property type="match status" value="1"/>
</dbReference>
<dbReference type="GO" id="GO:0004553">
    <property type="term" value="F:hydrolase activity, hydrolyzing O-glycosyl compounds"/>
    <property type="evidence" value="ECO:0007669"/>
    <property type="project" value="InterPro"/>
</dbReference>
<dbReference type="PIRSF" id="PIRSF019422">
    <property type="entry name" value="MltA"/>
    <property type="match status" value="1"/>
</dbReference>
<dbReference type="CDD" id="cd14668">
    <property type="entry name" value="mlta_B"/>
    <property type="match status" value="1"/>
</dbReference>
<dbReference type="InterPro" id="IPR036908">
    <property type="entry name" value="RlpA-like_sf"/>
</dbReference>
<dbReference type="Proteomes" id="UP000278222">
    <property type="component" value="Unassembled WGS sequence"/>
</dbReference>
<comment type="caution">
    <text evidence="7">The sequence shown here is derived from an EMBL/GenBank/DDBJ whole genome shotgun (WGS) entry which is preliminary data.</text>
</comment>
<reference evidence="7 8" key="1">
    <citation type="submission" date="2018-11" db="EMBL/GenBank/DDBJ databases">
        <title>Genomic Encyclopedia of Type Strains, Phase IV (KMG-IV): sequencing the most valuable type-strain genomes for metagenomic binning, comparative biology and taxonomic classification.</title>
        <authorList>
            <person name="Goeker M."/>
        </authorList>
    </citation>
    <scope>NUCLEOTIDE SEQUENCE [LARGE SCALE GENOMIC DNA]</scope>
    <source>
        <strain evidence="7 8">DSM 5900</strain>
    </source>
</reference>
<dbReference type="InterPro" id="IPR026044">
    <property type="entry name" value="MltA"/>
</dbReference>
<dbReference type="Pfam" id="PF06725">
    <property type="entry name" value="3D"/>
    <property type="match status" value="1"/>
</dbReference>